<reference evidence="11 13" key="2">
    <citation type="journal article" date="2013" name="Nature">
        <title>Insights into bilaterian evolution from three spiralian genomes.</title>
        <authorList>
            <person name="Simakov O."/>
            <person name="Marletaz F."/>
            <person name="Cho S.J."/>
            <person name="Edsinger-Gonzales E."/>
            <person name="Havlak P."/>
            <person name="Hellsten U."/>
            <person name="Kuo D.H."/>
            <person name="Larsson T."/>
            <person name="Lv J."/>
            <person name="Arendt D."/>
            <person name="Savage R."/>
            <person name="Osoegawa K."/>
            <person name="de Jong P."/>
            <person name="Grimwood J."/>
            <person name="Chapman J.A."/>
            <person name="Shapiro H."/>
            <person name="Aerts A."/>
            <person name="Otillar R.P."/>
            <person name="Terry A.Y."/>
            <person name="Boore J.L."/>
            <person name="Grigoriev I.V."/>
            <person name="Lindberg D.R."/>
            <person name="Seaver E.C."/>
            <person name="Weisblat D.A."/>
            <person name="Putnam N.H."/>
            <person name="Rokhsar D.S."/>
        </authorList>
    </citation>
    <scope>NUCLEOTIDE SEQUENCE</scope>
</reference>
<dbReference type="SUPFAM" id="SSF81321">
    <property type="entry name" value="Family A G protein-coupled receptor-like"/>
    <property type="match status" value="1"/>
</dbReference>
<dbReference type="EMBL" id="AMQM01002843">
    <property type="status" value="NOT_ANNOTATED_CDS"/>
    <property type="molecule type" value="Genomic_DNA"/>
</dbReference>
<proteinExistence type="predicted"/>
<comment type="subcellular location">
    <subcellularLocation>
        <location evidence="1">Cell membrane</location>
        <topology evidence="1">Multi-pass membrane protein</topology>
    </subcellularLocation>
</comment>
<keyword evidence="8" id="KW-0807">Transducer</keyword>
<reference evidence="13" key="1">
    <citation type="submission" date="2012-12" db="EMBL/GenBank/DDBJ databases">
        <authorList>
            <person name="Hellsten U."/>
            <person name="Grimwood J."/>
            <person name="Chapman J.A."/>
            <person name="Shapiro H."/>
            <person name="Aerts A."/>
            <person name="Otillar R.P."/>
            <person name="Terry A.Y."/>
            <person name="Boore J.L."/>
            <person name="Simakov O."/>
            <person name="Marletaz F."/>
            <person name="Cho S.-J."/>
            <person name="Edsinger-Gonzales E."/>
            <person name="Havlak P."/>
            <person name="Kuo D.-H."/>
            <person name="Larsson T."/>
            <person name="Lv J."/>
            <person name="Arendt D."/>
            <person name="Savage R."/>
            <person name="Osoegawa K."/>
            <person name="de Jong P."/>
            <person name="Lindberg D.R."/>
            <person name="Seaver E.C."/>
            <person name="Weisblat D.A."/>
            <person name="Putnam N.H."/>
            <person name="Grigoriev I.V."/>
            <person name="Rokhsar D.S."/>
        </authorList>
    </citation>
    <scope>NUCLEOTIDE SEQUENCE</scope>
</reference>
<evidence type="ECO:0000256" key="2">
    <source>
        <dbReference type="ARBA" id="ARBA00022475"/>
    </source>
</evidence>
<dbReference type="PROSITE" id="PS50262">
    <property type="entry name" value="G_PROTEIN_RECEP_F1_2"/>
    <property type="match status" value="1"/>
</dbReference>
<dbReference type="PANTHER" id="PTHR24247:SF267">
    <property type="entry name" value="G-PROTEIN COUPLED RECEPTORS FAMILY 1 PROFILE DOMAIN-CONTAINING PROTEIN"/>
    <property type="match status" value="1"/>
</dbReference>
<keyword evidence="2" id="KW-1003">Cell membrane</keyword>
<dbReference type="GO" id="GO:0030425">
    <property type="term" value="C:dendrite"/>
    <property type="evidence" value="ECO:0000318"/>
    <property type="project" value="GO_Central"/>
</dbReference>
<feature type="transmembrane region" description="Helical" evidence="9">
    <location>
        <begin position="15"/>
        <end position="39"/>
    </location>
</feature>
<feature type="transmembrane region" description="Helical" evidence="9">
    <location>
        <begin position="87"/>
        <end position="112"/>
    </location>
</feature>
<gene>
    <name evidence="12" type="primary">20214791</name>
    <name evidence="11" type="ORF">HELRODRAFT_72721</name>
</gene>
<sequence>MTFIDEQKHQQPRHWIYLCLLIVPLSTILDNSLVILAVASQKNLRNISNRVIASLALTDLFLALFVVPLSIYQLVVGEWGLGFHLCLAWTGCDVILSTTSIMHLCSIALYRYHGISNPLQGRRYKKGKVTKLVVPAWIVSVALSVPFVVQAYLDPTCGIYNQTFAVYSSLVSFFIPLIVITVVVFLSIQTLRKRSDLQVSKQTFFFKKSFFSGCMKNRLSKKRLGNSLRSDRPADEFAMKVIKKFNLERRAEKTLIWVFAVFVILWLPFFSANLVYGLCRSPACQIPPALFQTFVWLGYLSSGVNPCIYTLLNKDFRSAFYKLLTCRFRSGKKIIYRRNARKIKKFREVGAAGSYAGGSSSTGGGGGRWSFR</sequence>
<organism evidence="12 13">
    <name type="scientific">Helobdella robusta</name>
    <name type="common">Californian leech</name>
    <dbReference type="NCBI Taxonomy" id="6412"/>
    <lineage>
        <taxon>Eukaryota</taxon>
        <taxon>Metazoa</taxon>
        <taxon>Spiralia</taxon>
        <taxon>Lophotrochozoa</taxon>
        <taxon>Annelida</taxon>
        <taxon>Clitellata</taxon>
        <taxon>Hirudinea</taxon>
        <taxon>Rhynchobdellida</taxon>
        <taxon>Glossiphoniidae</taxon>
        <taxon>Helobdella</taxon>
    </lineage>
</organism>
<evidence type="ECO:0000313" key="12">
    <source>
        <dbReference type="EnsemblMetazoa" id="HelroP72721"/>
    </source>
</evidence>
<evidence type="ECO:0000256" key="8">
    <source>
        <dbReference type="ARBA" id="ARBA00023224"/>
    </source>
</evidence>
<reference evidence="12" key="3">
    <citation type="submission" date="2015-06" db="UniProtKB">
        <authorList>
            <consortium name="EnsemblMetazoa"/>
        </authorList>
    </citation>
    <scope>IDENTIFICATION</scope>
</reference>
<dbReference type="KEGG" id="hro:HELRODRAFT_72721"/>
<dbReference type="Pfam" id="PF00001">
    <property type="entry name" value="7tm_1"/>
    <property type="match status" value="1"/>
</dbReference>
<dbReference type="GO" id="GO:0004993">
    <property type="term" value="F:G protein-coupled serotonin receptor activity"/>
    <property type="evidence" value="ECO:0000318"/>
    <property type="project" value="GO_Central"/>
</dbReference>
<dbReference type="HOGENOM" id="CLU_009579_11_1_1"/>
<dbReference type="GeneID" id="20214791"/>
<keyword evidence="4 9" id="KW-1133">Transmembrane helix</keyword>
<evidence type="ECO:0000256" key="6">
    <source>
        <dbReference type="ARBA" id="ARBA00023136"/>
    </source>
</evidence>
<dbReference type="GO" id="GO:0007268">
    <property type="term" value="P:chemical synaptic transmission"/>
    <property type="evidence" value="ECO:0000318"/>
    <property type="project" value="GO_Central"/>
</dbReference>
<feature type="transmembrane region" description="Helical" evidence="9">
    <location>
        <begin position="132"/>
        <end position="153"/>
    </location>
</feature>
<evidence type="ECO:0000256" key="1">
    <source>
        <dbReference type="ARBA" id="ARBA00004651"/>
    </source>
</evidence>
<dbReference type="InterPro" id="IPR000276">
    <property type="entry name" value="GPCR_Rhodpsn"/>
</dbReference>
<evidence type="ECO:0000256" key="9">
    <source>
        <dbReference type="SAM" id="Phobius"/>
    </source>
</evidence>
<keyword evidence="7" id="KW-0675">Receptor</keyword>
<feature type="transmembrane region" description="Helical" evidence="9">
    <location>
        <begin position="51"/>
        <end position="75"/>
    </location>
</feature>
<evidence type="ECO:0000259" key="10">
    <source>
        <dbReference type="PROSITE" id="PS50262"/>
    </source>
</evidence>
<dbReference type="CTD" id="20214791"/>
<name>T1G143_HELRO</name>
<dbReference type="GO" id="GO:0007187">
    <property type="term" value="P:G protein-coupled receptor signaling pathway, coupled to cyclic nucleotide second messenger"/>
    <property type="evidence" value="ECO:0000318"/>
    <property type="project" value="GO_Central"/>
</dbReference>
<dbReference type="GO" id="GO:0005886">
    <property type="term" value="C:plasma membrane"/>
    <property type="evidence" value="ECO:0000318"/>
    <property type="project" value="GO_Central"/>
</dbReference>
<dbReference type="PANTHER" id="PTHR24247">
    <property type="entry name" value="5-HYDROXYTRYPTAMINE RECEPTOR"/>
    <property type="match status" value="1"/>
</dbReference>
<evidence type="ECO:0000313" key="13">
    <source>
        <dbReference type="Proteomes" id="UP000015101"/>
    </source>
</evidence>
<protein>
    <recommendedName>
        <fullName evidence="10">G-protein coupled receptors family 1 profile domain-containing protein</fullName>
    </recommendedName>
</protein>
<dbReference type="PRINTS" id="PR00237">
    <property type="entry name" value="GPCRRHODOPSN"/>
</dbReference>
<dbReference type="OMA" id="FREFIMY"/>
<dbReference type="Proteomes" id="UP000015101">
    <property type="component" value="Unassembled WGS sequence"/>
</dbReference>
<keyword evidence="3 9" id="KW-0812">Transmembrane</keyword>
<dbReference type="eggNOG" id="KOG3656">
    <property type="taxonomic scope" value="Eukaryota"/>
</dbReference>
<evidence type="ECO:0000256" key="3">
    <source>
        <dbReference type="ARBA" id="ARBA00022692"/>
    </source>
</evidence>
<keyword evidence="6 9" id="KW-0472">Membrane</keyword>
<evidence type="ECO:0000256" key="5">
    <source>
        <dbReference type="ARBA" id="ARBA00023040"/>
    </source>
</evidence>
<dbReference type="GO" id="GO:0045202">
    <property type="term" value="C:synapse"/>
    <property type="evidence" value="ECO:0007669"/>
    <property type="project" value="GOC"/>
</dbReference>
<dbReference type="InterPro" id="IPR017452">
    <property type="entry name" value="GPCR_Rhodpsn_7TM"/>
</dbReference>
<feature type="domain" description="G-protein coupled receptors family 1 profile" evidence="10">
    <location>
        <begin position="30"/>
        <end position="309"/>
    </location>
</feature>
<dbReference type="OrthoDB" id="10034726at2759"/>
<keyword evidence="5" id="KW-0297">G-protein coupled receptor</keyword>
<dbReference type="AlphaFoldDB" id="T1G143"/>
<feature type="transmembrane region" description="Helical" evidence="9">
    <location>
        <begin position="254"/>
        <end position="278"/>
    </location>
</feature>
<dbReference type="STRING" id="6412.T1G143"/>
<feature type="transmembrane region" description="Helical" evidence="9">
    <location>
        <begin position="290"/>
        <end position="312"/>
    </location>
</feature>
<dbReference type="RefSeq" id="XP_009011757.1">
    <property type="nucleotide sequence ID" value="XM_009013509.1"/>
</dbReference>
<dbReference type="InParanoid" id="T1G143"/>
<dbReference type="EnsemblMetazoa" id="HelroT72721">
    <property type="protein sequence ID" value="HelroP72721"/>
    <property type="gene ID" value="HelroG72721"/>
</dbReference>
<keyword evidence="13" id="KW-1185">Reference proteome</keyword>
<dbReference type="GO" id="GO:0030594">
    <property type="term" value="F:neurotransmitter receptor activity"/>
    <property type="evidence" value="ECO:0000318"/>
    <property type="project" value="GO_Central"/>
</dbReference>
<dbReference type="FunCoup" id="T1G143">
    <property type="interactions" value="43"/>
</dbReference>
<feature type="transmembrane region" description="Helical" evidence="9">
    <location>
        <begin position="165"/>
        <end position="188"/>
    </location>
</feature>
<evidence type="ECO:0000256" key="4">
    <source>
        <dbReference type="ARBA" id="ARBA00022989"/>
    </source>
</evidence>
<evidence type="ECO:0000313" key="11">
    <source>
        <dbReference type="EMBL" id="ESO09943.1"/>
    </source>
</evidence>
<accession>T1G143</accession>
<evidence type="ECO:0000256" key="7">
    <source>
        <dbReference type="ARBA" id="ARBA00023170"/>
    </source>
</evidence>
<dbReference type="EMBL" id="KB095905">
    <property type="protein sequence ID" value="ESO09943.1"/>
    <property type="molecule type" value="Genomic_DNA"/>
</dbReference>
<dbReference type="Gene3D" id="1.20.1070.10">
    <property type="entry name" value="Rhodopsin 7-helix transmembrane proteins"/>
    <property type="match status" value="1"/>
</dbReference>